<accession>A0A6J5NY76</accession>
<evidence type="ECO:0000313" key="1">
    <source>
        <dbReference type="EMBL" id="CAB4164620.1"/>
    </source>
</evidence>
<sequence>MAVPTLFPTKFGTSATQAQRFAKIDREGAVRTQSAVVSVPSGSTSGTVIGLIPFRAGASLVRGATSVHFANIGDGSFTADIGYVYNNVAFTDDPDAFAAADTSGRTGGYATLGATAGLTWVAEADGWIAVTTGGSSTDATANITAQVAITYDLT</sequence>
<proteinExistence type="predicted"/>
<gene>
    <name evidence="1" type="ORF">UFOVP826_58</name>
</gene>
<organism evidence="1">
    <name type="scientific">uncultured Caudovirales phage</name>
    <dbReference type="NCBI Taxonomy" id="2100421"/>
    <lineage>
        <taxon>Viruses</taxon>
        <taxon>Duplodnaviria</taxon>
        <taxon>Heunggongvirae</taxon>
        <taxon>Uroviricota</taxon>
        <taxon>Caudoviricetes</taxon>
        <taxon>Peduoviridae</taxon>
        <taxon>Maltschvirus</taxon>
        <taxon>Maltschvirus maltsch</taxon>
    </lineage>
</organism>
<dbReference type="EMBL" id="LR796765">
    <property type="protein sequence ID" value="CAB4164620.1"/>
    <property type="molecule type" value="Genomic_DNA"/>
</dbReference>
<reference evidence="1" key="1">
    <citation type="submission" date="2020-04" db="EMBL/GenBank/DDBJ databases">
        <authorList>
            <person name="Chiriac C."/>
            <person name="Salcher M."/>
            <person name="Ghai R."/>
            <person name="Kavagutti S V."/>
        </authorList>
    </citation>
    <scope>NUCLEOTIDE SEQUENCE</scope>
</reference>
<protein>
    <submittedName>
        <fullName evidence="1">Uncharacterized protein</fullName>
    </submittedName>
</protein>
<name>A0A6J5NY76_9CAUD</name>